<feature type="region of interest" description="Disordered" evidence="1">
    <location>
        <begin position="192"/>
        <end position="240"/>
    </location>
</feature>
<accession>A0AAJ3DHR0</accession>
<dbReference type="SUPFAM" id="SSF55961">
    <property type="entry name" value="Bet v1-like"/>
    <property type="match status" value="1"/>
</dbReference>
<feature type="compositionally biased region" description="Acidic residues" evidence="1">
    <location>
        <begin position="204"/>
        <end position="214"/>
    </location>
</feature>
<dbReference type="PANTHER" id="PTHR33824">
    <property type="entry name" value="POLYKETIDE CYCLASE/DEHYDRASE AND LIPID TRANSPORT SUPERFAMILY PROTEIN"/>
    <property type="match status" value="1"/>
</dbReference>
<dbReference type="CDD" id="cd07817">
    <property type="entry name" value="SRPBCC_8"/>
    <property type="match status" value="1"/>
</dbReference>
<dbReference type="InterPro" id="IPR005031">
    <property type="entry name" value="COQ10_START"/>
</dbReference>
<dbReference type="Pfam" id="PF03364">
    <property type="entry name" value="Polyketide_cyc"/>
    <property type="match status" value="1"/>
</dbReference>
<name>A0AAJ3DHR0_9ACTN</name>
<dbReference type="EMBL" id="CP045309">
    <property type="protein sequence ID" value="QGL50508.1"/>
    <property type="molecule type" value="Genomic_DNA"/>
</dbReference>
<feature type="domain" description="Coenzyme Q-binding protein COQ10 START" evidence="2">
    <location>
        <begin position="11"/>
        <end position="129"/>
    </location>
</feature>
<evidence type="ECO:0000259" key="2">
    <source>
        <dbReference type="Pfam" id="PF03364"/>
    </source>
</evidence>
<feature type="region of interest" description="Disordered" evidence="1">
    <location>
        <begin position="148"/>
        <end position="172"/>
    </location>
</feature>
<evidence type="ECO:0000256" key="1">
    <source>
        <dbReference type="SAM" id="MobiDB-lite"/>
    </source>
</evidence>
<dbReference type="InterPro" id="IPR023393">
    <property type="entry name" value="START-like_dom_sf"/>
</dbReference>
<dbReference type="Proteomes" id="UP000402241">
    <property type="component" value="Chromosome"/>
</dbReference>
<evidence type="ECO:0000313" key="5">
    <source>
        <dbReference type="Proteomes" id="UP000402241"/>
    </source>
</evidence>
<sequence>MTTKVEKSIEVDVPVSTAYNQWTQFEEFPRFMGGVQEVRQLDDRRLHWVAEIAGVKREWDAKVLEQVPDRKIAWAATSGATNAGAVHFQPIGTDRTQVQLSLEYEPEGLVEKAGDKLHLVEKRAEADLAKFKSYIEGRGAETGAWRGTIDEGRTLGTPGVEHAAASRGDDGKAGVSGKAVAAGAVAAGAAAAGAAAVAKHRSDTDEEPTPETETEYVVTDVPGQRAGTFPPDPADPRGTL</sequence>
<proteinExistence type="predicted"/>
<evidence type="ECO:0000313" key="4">
    <source>
        <dbReference type="EMBL" id="QGL50508.1"/>
    </source>
</evidence>
<dbReference type="InterPro" id="IPR047137">
    <property type="entry name" value="ORF3"/>
</dbReference>
<dbReference type="EMBL" id="JAAHBZ010000001">
    <property type="protein sequence ID" value="NES26328.1"/>
    <property type="molecule type" value="Genomic_DNA"/>
</dbReference>
<evidence type="ECO:0000313" key="6">
    <source>
        <dbReference type="Proteomes" id="UP000477779"/>
    </source>
</evidence>
<protein>
    <submittedName>
        <fullName evidence="4">Cyclase</fullName>
    </submittedName>
    <submittedName>
        <fullName evidence="3">SRPBCC family protein</fullName>
    </submittedName>
</protein>
<organism evidence="3 6">
    <name type="scientific">Micromonospora terminaliae</name>
    <dbReference type="NCBI Taxonomy" id="1914461"/>
    <lineage>
        <taxon>Bacteria</taxon>
        <taxon>Bacillati</taxon>
        <taxon>Actinomycetota</taxon>
        <taxon>Actinomycetes</taxon>
        <taxon>Micromonosporales</taxon>
        <taxon>Micromonosporaceae</taxon>
        <taxon>Micromonospora</taxon>
    </lineage>
</organism>
<dbReference type="Gene3D" id="3.30.530.20">
    <property type="match status" value="1"/>
</dbReference>
<dbReference type="Proteomes" id="UP000477779">
    <property type="component" value="Unassembled WGS sequence"/>
</dbReference>
<reference evidence="3 6" key="2">
    <citation type="submission" date="2020-02" db="EMBL/GenBank/DDBJ databases">
        <title>WGS of Micromonospora spp. isolated from hot spring.</title>
        <authorList>
            <person name="Thawai C."/>
        </authorList>
    </citation>
    <scope>NUCLEOTIDE SEQUENCE [LARGE SCALE GENOMIC DNA]</scope>
    <source>
        <strain evidence="3 6">TMS7</strain>
    </source>
</reference>
<gene>
    <name evidence="3" type="ORF">G3561_01985</name>
    <name evidence="4" type="ORF">GCE86_27910</name>
</gene>
<evidence type="ECO:0000313" key="3">
    <source>
        <dbReference type="EMBL" id="NES26328.1"/>
    </source>
</evidence>
<reference evidence="4 5" key="1">
    <citation type="submission" date="2019-10" db="EMBL/GenBank/DDBJ databases">
        <title>Genome Sequence of Micromonospora terminaliae DSM 101760.</title>
        <authorList>
            <person name="Guo L."/>
        </authorList>
    </citation>
    <scope>NUCLEOTIDE SEQUENCE [LARGE SCALE GENOMIC DNA]</scope>
    <source>
        <strain evidence="4 5">DSM 101760</strain>
    </source>
</reference>
<keyword evidence="5" id="KW-1185">Reference proteome</keyword>
<dbReference type="PANTHER" id="PTHR33824:SF7">
    <property type="entry name" value="POLYKETIDE CYCLASE_DEHYDRASE AND LIPID TRANSPORT SUPERFAMILY PROTEIN"/>
    <property type="match status" value="1"/>
</dbReference>
<dbReference type="AlphaFoldDB" id="A0AAJ3DHR0"/>